<organism evidence="2 3">
    <name type="scientific">Caligus rogercresseyi</name>
    <name type="common">Sea louse</name>
    <dbReference type="NCBI Taxonomy" id="217165"/>
    <lineage>
        <taxon>Eukaryota</taxon>
        <taxon>Metazoa</taxon>
        <taxon>Ecdysozoa</taxon>
        <taxon>Arthropoda</taxon>
        <taxon>Crustacea</taxon>
        <taxon>Multicrustacea</taxon>
        <taxon>Hexanauplia</taxon>
        <taxon>Copepoda</taxon>
        <taxon>Siphonostomatoida</taxon>
        <taxon>Caligidae</taxon>
        <taxon>Caligus</taxon>
    </lineage>
</organism>
<keyword evidence="1" id="KW-0732">Signal</keyword>
<evidence type="ECO:0000313" key="2">
    <source>
        <dbReference type="EMBL" id="QQP51847.1"/>
    </source>
</evidence>
<dbReference type="Gene3D" id="4.10.280.10">
    <property type="entry name" value="Helix-loop-helix DNA-binding domain"/>
    <property type="match status" value="1"/>
</dbReference>
<keyword evidence="3" id="KW-1185">Reference proteome</keyword>
<sequence length="53" mass="6123">LNISSLVLLLSSVPTMSSINPMYSEGSPYMSKTHQYRKVMKPLIERKRRARIN</sequence>
<feature type="non-terminal residue" evidence="2">
    <location>
        <position position="53"/>
    </location>
</feature>
<dbReference type="AlphaFoldDB" id="A0A7T8HL02"/>
<dbReference type="OrthoDB" id="6085656at2759"/>
<feature type="non-terminal residue" evidence="2">
    <location>
        <position position="1"/>
    </location>
</feature>
<dbReference type="GO" id="GO:0046983">
    <property type="term" value="F:protein dimerization activity"/>
    <property type="evidence" value="ECO:0007669"/>
    <property type="project" value="InterPro"/>
</dbReference>
<protein>
    <submittedName>
        <fullName evidence="2">Enhancer of split mbeta protein</fullName>
    </submittedName>
</protein>
<accession>A0A7T8HL02</accession>
<reference evidence="3" key="1">
    <citation type="submission" date="2021-01" db="EMBL/GenBank/DDBJ databases">
        <title>Caligus Genome Assembly.</title>
        <authorList>
            <person name="Gallardo-Escarate C."/>
        </authorList>
    </citation>
    <scope>NUCLEOTIDE SEQUENCE [LARGE SCALE GENOMIC DNA]</scope>
</reference>
<proteinExistence type="predicted"/>
<feature type="signal peptide" evidence="1">
    <location>
        <begin position="1"/>
        <end position="18"/>
    </location>
</feature>
<dbReference type="InterPro" id="IPR036638">
    <property type="entry name" value="HLH_DNA-bd_sf"/>
</dbReference>
<name>A0A7T8HL02_CALRO</name>
<evidence type="ECO:0000256" key="1">
    <source>
        <dbReference type="SAM" id="SignalP"/>
    </source>
</evidence>
<dbReference type="Proteomes" id="UP000595437">
    <property type="component" value="Chromosome 8"/>
</dbReference>
<dbReference type="EMBL" id="CP045897">
    <property type="protein sequence ID" value="QQP51847.1"/>
    <property type="molecule type" value="Genomic_DNA"/>
</dbReference>
<gene>
    <name evidence="2" type="ORF">FKW44_013315</name>
</gene>
<evidence type="ECO:0000313" key="3">
    <source>
        <dbReference type="Proteomes" id="UP000595437"/>
    </source>
</evidence>
<feature type="chain" id="PRO_5030660167" evidence="1">
    <location>
        <begin position="19"/>
        <end position="53"/>
    </location>
</feature>